<evidence type="ECO:0000256" key="2">
    <source>
        <dbReference type="ARBA" id="ARBA00023125"/>
    </source>
</evidence>
<organism evidence="6 7">
    <name type="scientific">Streptomyces variegatus</name>
    <dbReference type="NCBI Taxonomy" id="284040"/>
    <lineage>
        <taxon>Bacteria</taxon>
        <taxon>Bacillati</taxon>
        <taxon>Actinomycetota</taxon>
        <taxon>Actinomycetes</taxon>
        <taxon>Kitasatosporales</taxon>
        <taxon>Streptomycetaceae</taxon>
        <taxon>Streptomyces</taxon>
    </lineage>
</organism>
<keyword evidence="1" id="KW-0815">Transposition</keyword>
<keyword evidence="7" id="KW-1185">Reference proteome</keyword>
<sequence length="239" mass="28155">MGSASLSYKGHRYPAEVISHCVWLYFRFPLSFREVEELMFERGIIVSYETIRRWCVKFAQRYAESLRRRRPRSGDKWHLDEVFIKINGERKYLWRAVDQDGMVLDILVQNRRNKAAARRFFRRLLKKTRTVPRVIVTDRLRSYGAAHREVMPSVEHRSHKGLNNRAENSHQPTRQRERAMKGFRSVGGAQRFLSAFSGISPHFRPRRHLMTAAAHRAEMSIRFAIWDQITGASDRPTTA</sequence>
<gene>
    <name evidence="6" type="ORF">UK15_38695</name>
</gene>
<feature type="region of interest" description="Disordered" evidence="4">
    <location>
        <begin position="154"/>
        <end position="176"/>
    </location>
</feature>
<comment type="caution">
    <text evidence="6">The sequence shown here is derived from an EMBL/GenBank/DDBJ whole genome shotgun (WGS) entry which is preliminary data.</text>
</comment>
<evidence type="ECO:0000259" key="5">
    <source>
        <dbReference type="Pfam" id="PF13610"/>
    </source>
</evidence>
<dbReference type="InterPro" id="IPR032874">
    <property type="entry name" value="DDE_dom"/>
</dbReference>
<name>A0A0M2GBW4_9ACTN</name>
<dbReference type="NCBIfam" id="NF033587">
    <property type="entry name" value="transpos_IS6"/>
    <property type="match status" value="1"/>
</dbReference>
<dbReference type="Pfam" id="PF13610">
    <property type="entry name" value="DDE_Tnp_IS240"/>
    <property type="match status" value="1"/>
</dbReference>
<reference evidence="7" key="1">
    <citation type="submission" date="2015-02" db="EMBL/GenBank/DDBJ databases">
        <authorList>
            <person name="Ju K.-S."/>
            <person name="Doroghazi J.R."/>
            <person name="Metcalf W."/>
        </authorList>
    </citation>
    <scope>NUCLEOTIDE SEQUENCE [LARGE SCALE GENOMIC DNA]</scope>
    <source>
        <strain evidence="7">NRRL B-16380</strain>
    </source>
</reference>
<accession>A0A0M2GBW4</accession>
<dbReference type="InterPro" id="IPR047930">
    <property type="entry name" value="Transpos_IS6"/>
</dbReference>
<protein>
    <submittedName>
        <fullName evidence="6">Transposase</fullName>
    </submittedName>
</protein>
<dbReference type="AlphaFoldDB" id="A0A0M2GBW4"/>
<dbReference type="PATRIC" id="fig|284040.3.peg.8137"/>
<dbReference type="SUPFAM" id="SSF53098">
    <property type="entry name" value="Ribonuclease H-like"/>
    <property type="match status" value="1"/>
</dbReference>
<dbReference type="GO" id="GO:0003677">
    <property type="term" value="F:DNA binding"/>
    <property type="evidence" value="ECO:0007669"/>
    <property type="project" value="UniProtKB-KW"/>
</dbReference>
<dbReference type="InterPro" id="IPR012337">
    <property type="entry name" value="RNaseH-like_sf"/>
</dbReference>
<dbReference type="GO" id="GO:0032196">
    <property type="term" value="P:transposition"/>
    <property type="evidence" value="ECO:0007669"/>
    <property type="project" value="UniProtKB-KW"/>
</dbReference>
<dbReference type="Proteomes" id="UP000034786">
    <property type="component" value="Unassembled WGS sequence"/>
</dbReference>
<dbReference type="PANTHER" id="PTHR35528">
    <property type="entry name" value="BLL1675 PROTEIN"/>
    <property type="match status" value="1"/>
</dbReference>
<keyword evidence="3" id="KW-0233">DNA recombination</keyword>
<evidence type="ECO:0000313" key="7">
    <source>
        <dbReference type="Proteomes" id="UP000034786"/>
    </source>
</evidence>
<evidence type="ECO:0000256" key="3">
    <source>
        <dbReference type="ARBA" id="ARBA00023172"/>
    </source>
</evidence>
<evidence type="ECO:0000313" key="6">
    <source>
        <dbReference type="EMBL" id="KJK33738.1"/>
    </source>
</evidence>
<dbReference type="EMBL" id="JYJH01000087">
    <property type="protein sequence ID" value="KJK33738.1"/>
    <property type="molecule type" value="Genomic_DNA"/>
</dbReference>
<dbReference type="GO" id="GO:0006310">
    <property type="term" value="P:DNA recombination"/>
    <property type="evidence" value="ECO:0007669"/>
    <property type="project" value="UniProtKB-KW"/>
</dbReference>
<keyword evidence="2" id="KW-0238">DNA-binding</keyword>
<proteinExistence type="predicted"/>
<dbReference type="RefSeq" id="WP_045297467.1">
    <property type="nucleotide sequence ID" value="NZ_JYJH01000087.1"/>
</dbReference>
<evidence type="ECO:0000256" key="1">
    <source>
        <dbReference type="ARBA" id="ARBA00022578"/>
    </source>
</evidence>
<evidence type="ECO:0000256" key="4">
    <source>
        <dbReference type="SAM" id="MobiDB-lite"/>
    </source>
</evidence>
<feature type="domain" description="DDE" evidence="5">
    <location>
        <begin position="75"/>
        <end position="203"/>
    </location>
</feature>
<dbReference type="PANTHER" id="PTHR35528:SF3">
    <property type="entry name" value="BLL1675 PROTEIN"/>
    <property type="match status" value="1"/>
</dbReference>
<dbReference type="InterPro" id="IPR052183">
    <property type="entry name" value="IS_Transposase"/>
</dbReference>